<dbReference type="RefSeq" id="WP_301200125.1">
    <property type="nucleotide sequence ID" value="NZ_JAPDPI010000026.1"/>
</dbReference>
<dbReference type="InterPro" id="IPR019796">
    <property type="entry name" value="G6P_DH_AS"/>
</dbReference>
<comment type="caution">
    <text evidence="7">Lacks conserved residue(s) required for the propagation of feature annotation.</text>
</comment>
<keyword evidence="5 7" id="KW-0560">Oxidoreductase</keyword>
<dbReference type="PANTHER" id="PTHR23429:SF0">
    <property type="entry name" value="GLUCOSE-6-PHOSPHATE 1-DEHYDROGENASE"/>
    <property type="match status" value="1"/>
</dbReference>
<dbReference type="Pfam" id="PF00479">
    <property type="entry name" value="G6PD_N"/>
    <property type="match status" value="1"/>
</dbReference>
<dbReference type="PROSITE" id="PS00069">
    <property type="entry name" value="G6P_DEHYDROGENASE"/>
    <property type="match status" value="1"/>
</dbReference>
<evidence type="ECO:0000256" key="4">
    <source>
        <dbReference type="ARBA" id="ARBA00022857"/>
    </source>
</evidence>
<comment type="catalytic activity">
    <reaction evidence="7">
        <text>D-glucose 6-phosphate + NADP(+) = 6-phospho-D-glucono-1,5-lactone + NADPH + H(+)</text>
        <dbReference type="Rhea" id="RHEA:15841"/>
        <dbReference type="ChEBI" id="CHEBI:15378"/>
        <dbReference type="ChEBI" id="CHEBI:57783"/>
        <dbReference type="ChEBI" id="CHEBI:57955"/>
        <dbReference type="ChEBI" id="CHEBI:58349"/>
        <dbReference type="ChEBI" id="CHEBI:61548"/>
        <dbReference type="EC" id="1.1.1.49"/>
    </reaction>
</comment>
<comment type="caution">
    <text evidence="10">The sequence shown here is derived from an EMBL/GenBank/DDBJ whole genome shotgun (WGS) entry which is preliminary data.</text>
</comment>
<dbReference type="NCBIfam" id="TIGR00871">
    <property type="entry name" value="zwf"/>
    <property type="match status" value="1"/>
</dbReference>
<dbReference type="Proteomes" id="UP001207408">
    <property type="component" value="Unassembled WGS sequence"/>
</dbReference>
<accession>A0AAE3MEP2</accession>
<evidence type="ECO:0000313" key="10">
    <source>
        <dbReference type="EMBL" id="MCW3806568.1"/>
    </source>
</evidence>
<feature type="binding site" evidence="7">
    <location>
        <position position="157"/>
    </location>
    <ligand>
        <name>NADP(+)</name>
        <dbReference type="ChEBI" id="CHEBI:58349"/>
    </ligand>
</feature>
<dbReference type="PIRSF" id="PIRSF000110">
    <property type="entry name" value="G6PD"/>
    <property type="match status" value="1"/>
</dbReference>
<reference evidence="10" key="1">
    <citation type="submission" date="2022-10" db="EMBL/GenBank/DDBJ databases">
        <authorList>
            <person name="Yu W.X."/>
        </authorList>
    </citation>
    <scope>NUCLEOTIDE SEQUENCE</scope>
    <source>
        <strain evidence="10">D04</strain>
    </source>
</reference>
<feature type="binding site" evidence="7">
    <location>
        <position position="47"/>
    </location>
    <ligand>
        <name>NADP(+)</name>
        <dbReference type="ChEBI" id="CHEBI:58349"/>
    </ligand>
</feature>
<comment type="function">
    <text evidence="7">Catalyzes the oxidation of glucose 6-phosphate to 6-phosphogluconolactone.</text>
</comment>
<protein>
    <recommendedName>
        <fullName evidence="7">Glucose-6-phosphate 1-dehydrogenase</fullName>
        <shortName evidence="7">G6PD</shortName>
        <ecNumber evidence="7">1.1.1.49</ecNumber>
    </recommendedName>
</protein>
<evidence type="ECO:0000256" key="2">
    <source>
        <dbReference type="ARBA" id="ARBA00009975"/>
    </source>
</evidence>
<feature type="binding site" evidence="7">
    <location>
        <position position="225"/>
    </location>
    <ligand>
        <name>substrate</name>
    </ligand>
</feature>
<organism evidence="10 11">
    <name type="scientific">Plebeiibacterium marinum</name>
    <dbReference type="NCBI Taxonomy" id="2992111"/>
    <lineage>
        <taxon>Bacteria</taxon>
        <taxon>Pseudomonadati</taxon>
        <taxon>Bacteroidota</taxon>
        <taxon>Bacteroidia</taxon>
        <taxon>Marinilabiliales</taxon>
        <taxon>Marinilabiliaceae</taxon>
        <taxon>Plebeiibacterium</taxon>
    </lineage>
</organism>
<dbReference type="SUPFAM" id="SSF55347">
    <property type="entry name" value="Glyceraldehyde-3-phosphate dehydrogenase-like, C-terminal domain"/>
    <property type="match status" value="1"/>
</dbReference>
<evidence type="ECO:0000313" key="11">
    <source>
        <dbReference type="Proteomes" id="UP001207408"/>
    </source>
</evidence>
<sequence>MRKPENHILVIFGASGDLTHRKLIPAIFDLYIKDTLPEKFAILGVGRTSFTDEEFRKRMGEGIETFASMVKASSNKAEKLKSFVKKLYYTSLNTKNAEDYNGFKSTLLNLDKETGTGENFIFYLATPPSMYTVIPENLAKQGLNSENTGFKRLIVEKPFGYDLESAQKLNNHLLKDYKEDQIYRIDHYLGKETVQNLLVTRFSNGIFEPLWNRNYVSHVEITSAESIGVGSRGGYYEGSGALRDMLQNHLLLLASLVSMEPPAIIDSNSIRNEIVKVLQSIRPIKEDEVDKHVIRGQYMPSTIKGVKVKGYREETGVNPESRTETYVAMKFFIDNMRWAGVPFFIRTGKMLPTRVTEVVIHFKQTPHHLFAGNTAITNNQNQLVIRIQPDEGLLLKFGMKVPGSGFNVQNVNMDFHYADLSEKELPSAYERLLHDCMLGDSTLYSRGDAVEAAWKFIKPIQDAWEKDRNISVHGYPAGTWGPDIADNLFEDPHLSWRYPCKNLANDGNYCEL</sequence>
<feature type="active site" description="Proton acceptor" evidence="7">
    <location>
        <position position="249"/>
    </location>
</feature>
<comment type="pathway">
    <text evidence="1 7">Carbohydrate degradation; pentose phosphate pathway; D-ribulose 5-phosphate from D-glucose 6-phosphate (oxidative stage): step 1/3.</text>
</comment>
<evidence type="ECO:0000259" key="9">
    <source>
        <dbReference type="Pfam" id="PF02781"/>
    </source>
</evidence>
<comment type="similarity">
    <text evidence="2 7">Belongs to the glucose-6-phosphate dehydrogenase family.</text>
</comment>
<gene>
    <name evidence="7 10" type="primary">zwf</name>
    <name evidence="10" type="ORF">OM074_13110</name>
</gene>
<feature type="domain" description="Glucose-6-phosphate dehydrogenase NAD-binding" evidence="8">
    <location>
        <begin position="10"/>
        <end position="196"/>
    </location>
</feature>
<feature type="binding site" evidence="7">
    <location>
        <position position="187"/>
    </location>
    <ligand>
        <name>substrate</name>
    </ligand>
</feature>
<evidence type="ECO:0000256" key="6">
    <source>
        <dbReference type="ARBA" id="ARBA00023277"/>
    </source>
</evidence>
<dbReference type="EMBL" id="JAPDPI010000026">
    <property type="protein sequence ID" value="MCW3806568.1"/>
    <property type="molecule type" value="Genomic_DNA"/>
</dbReference>
<dbReference type="GO" id="GO:0009051">
    <property type="term" value="P:pentose-phosphate shunt, oxidative branch"/>
    <property type="evidence" value="ECO:0007669"/>
    <property type="project" value="TreeGrafter"/>
</dbReference>
<feature type="binding site" evidence="7">
    <location>
        <position position="191"/>
    </location>
    <ligand>
        <name>substrate</name>
    </ligand>
</feature>
<dbReference type="Gene3D" id="3.40.50.720">
    <property type="entry name" value="NAD(P)-binding Rossmann-like Domain"/>
    <property type="match status" value="1"/>
</dbReference>
<dbReference type="Pfam" id="PF02781">
    <property type="entry name" value="G6PD_C"/>
    <property type="match status" value="1"/>
</dbReference>
<keyword evidence="4 7" id="KW-0521">NADP</keyword>
<evidence type="ECO:0000256" key="7">
    <source>
        <dbReference type="HAMAP-Rule" id="MF_00966"/>
    </source>
</evidence>
<feature type="binding site" evidence="7">
    <location>
        <position position="244"/>
    </location>
    <ligand>
        <name>substrate</name>
    </ligand>
</feature>
<dbReference type="PRINTS" id="PR00079">
    <property type="entry name" value="G6PDHDRGNASE"/>
</dbReference>
<name>A0AAE3MEP2_9BACT</name>
<feature type="binding site" evidence="7">
    <location>
        <position position="349"/>
    </location>
    <ligand>
        <name>substrate</name>
    </ligand>
</feature>
<dbReference type="PANTHER" id="PTHR23429">
    <property type="entry name" value="GLUCOSE-6-PHOSPHATE 1-DEHYDROGENASE G6PD"/>
    <property type="match status" value="1"/>
</dbReference>
<keyword evidence="3 7" id="KW-0313">Glucose metabolism</keyword>
<dbReference type="InterPro" id="IPR022674">
    <property type="entry name" value="G6P_DH_NAD-bd"/>
</dbReference>
<evidence type="ECO:0000259" key="8">
    <source>
        <dbReference type="Pfam" id="PF00479"/>
    </source>
</evidence>
<dbReference type="HAMAP" id="MF_00966">
    <property type="entry name" value="G6PD"/>
    <property type="match status" value="1"/>
</dbReference>
<dbReference type="GO" id="GO:0005829">
    <property type="term" value="C:cytosol"/>
    <property type="evidence" value="ECO:0007669"/>
    <property type="project" value="TreeGrafter"/>
</dbReference>
<dbReference type="Gene3D" id="3.30.360.10">
    <property type="entry name" value="Dihydrodipicolinate Reductase, domain 2"/>
    <property type="match status" value="1"/>
</dbReference>
<evidence type="ECO:0000256" key="1">
    <source>
        <dbReference type="ARBA" id="ARBA00004937"/>
    </source>
</evidence>
<dbReference type="GO" id="GO:0004345">
    <property type="term" value="F:glucose-6-phosphate dehydrogenase activity"/>
    <property type="evidence" value="ECO:0007669"/>
    <property type="project" value="UniProtKB-UniRule"/>
</dbReference>
<dbReference type="EC" id="1.1.1.49" evidence="7"/>
<dbReference type="AlphaFoldDB" id="A0AAE3MEP2"/>
<proteinExistence type="inferred from homology"/>
<dbReference type="InterPro" id="IPR036291">
    <property type="entry name" value="NAD(P)-bd_dom_sf"/>
</dbReference>
<evidence type="ECO:0000256" key="3">
    <source>
        <dbReference type="ARBA" id="ARBA00022526"/>
    </source>
</evidence>
<keyword evidence="6 7" id="KW-0119">Carbohydrate metabolism</keyword>
<keyword evidence="11" id="KW-1185">Reference proteome</keyword>
<feature type="domain" description="Glucose-6-phosphate dehydrogenase C-terminal" evidence="9">
    <location>
        <begin position="198"/>
        <end position="497"/>
    </location>
</feature>
<dbReference type="InterPro" id="IPR022675">
    <property type="entry name" value="G6P_DH_C"/>
</dbReference>
<dbReference type="InterPro" id="IPR001282">
    <property type="entry name" value="G6P_DH"/>
</dbReference>
<dbReference type="SUPFAM" id="SSF51735">
    <property type="entry name" value="NAD(P)-binding Rossmann-fold domains"/>
    <property type="match status" value="1"/>
</dbReference>
<dbReference type="GO" id="GO:0050661">
    <property type="term" value="F:NADP binding"/>
    <property type="evidence" value="ECO:0007669"/>
    <property type="project" value="UniProtKB-UniRule"/>
</dbReference>
<evidence type="ECO:0000256" key="5">
    <source>
        <dbReference type="ARBA" id="ARBA00023002"/>
    </source>
</evidence>
<dbReference type="GO" id="GO:0006006">
    <property type="term" value="P:glucose metabolic process"/>
    <property type="evidence" value="ECO:0007669"/>
    <property type="project" value="UniProtKB-KW"/>
</dbReference>